<evidence type="ECO:0000313" key="2">
    <source>
        <dbReference type="Proteomes" id="UP000800200"/>
    </source>
</evidence>
<sequence>MWKYALGDRLGSLEIFTREPLPLAYSSYSSTASTECTLSVTAHSAAPAIQRLRALSLEIQAVIRVKTFFSTEPIVCLPKQTFLTQSACIRLHDKVIDLGRERYTQLEWEYSPGVRNDKPPAVLRLWASDSSVLSNNDSNSAWNVAVRIPIKPQTKLLPTFCSSLIARSYSMVLRVKLAGVHAKKVDLEVPLQIVYLRSFQMATATESGHCAALLLCLLSKTYVFFGWCGYTLRRTGPACI</sequence>
<dbReference type="Proteomes" id="UP000800200">
    <property type="component" value="Unassembled WGS sequence"/>
</dbReference>
<organism evidence="1 2">
    <name type="scientific">Zopfia rhizophila CBS 207.26</name>
    <dbReference type="NCBI Taxonomy" id="1314779"/>
    <lineage>
        <taxon>Eukaryota</taxon>
        <taxon>Fungi</taxon>
        <taxon>Dikarya</taxon>
        <taxon>Ascomycota</taxon>
        <taxon>Pezizomycotina</taxon>
        <taxon>Dothideomycetes</taxon>
        <taxon>Dothideomycetes incertae sedis</taxon>
        <taxon>Zopfiaceae</taxon>
        <taxon>Zopfia</taxon>
    </lineage>
</organism>
<dbReference type="EMBL" id="ML994699">
    <property type="protein sequence ID" value="KAF2176866.1"/>
    <property type="molecule type" value="Genomic_DNA"/>
</dbReference>
<reference evidence="1" key="1">
    <citation type="journal article" date="2020" name="Stud. Mycol.">
        <title>101 Dothideomycetes genomes: a test case for predicting lifestyles and emergence of pathogens.</title>
        <authorList>
            <person name="Haridas S."/>
            <person name="Albert R."/>
            <person name="Binder M."/>
            <person name="Bloem J."/>
            <person name="Labutti K."/>
            <person name="Salamov A."/>
            <person name="Andreopoulos B."/>
            <person name="Baker S."/>
            <person name="Barry K."/>
            <person name="Bills G."/>
            <person name="Bluhm B."/>
            <person name="Cannon C."/>
            <person name="Castanera R."/>
            <person name="Culley D."/>
            <person name="Daum C."/>
            <person name="Ezra D."/>
            <person name="Gonzalez J."/>
            <person name="Henrissat B."/>
            <person name="Kuo A."/>
            <person name="Liang C."/>
            <person name="Lipzen A."/>
            <person name="Lutzoni F."/>
            <person name="Magnuson J."/>
            <person name="Mondo S."/>
            <person name="Nolan M."/>
            <person name="Ohm R."/>
            <person name="Pangilinan J."/>
            <person name="Park H.-J."/>
            <person name="Ramirez L."/>
            <person name="Alfaro M."/>
            <person name="Sun H."/>
            <person name="Tritt A."/>
            <person name="Yoshinaga Y."/>
            <person name="Zwiers L.-H."/>
            <person name="Turgeon B."/>
            <person name="Goodwin S."/>
            <person name="Spatafora J."/>
            <person name="Crous P."/>
            <person name="Grigoriev I."/>
        </authorList>
    </citation>
    <scope>NUCLEOTIDE SEQUENCE</scope>
    <source>
        <strain evidence="1">CBS 207.26</strain>
    </source>
</reference>
<name>A0A6A6DH02_9PEZI</name>
<evidence type="ECO:0008006" key="3">
    <source>
        <dbReference type="Google" id="ProtNLM"/>
    </source>
</evidence>
<protein>
    <recommendedName>
        <fullName evidence="3">Arrestin-like N-terminal domain-containing protein</fullName>
    </recommendedName>
</protein>
<accession>A0A6A6DH02</accession>
<proteinExistence type="predicted"/>
<gene>
    <name evidence="1" type="ORF">K469DRAFT_605526</name>
</gene>
<evidence type="ECO:0000313" key="1">
    <source>
        <dbReference type="EMBL" id="KAF2176866.1"/>
    </source>
</evidence>
<keyword evidence="2" id="KW-1185">Reference proteome</keyword>
<dbReference type="AlphaFoldDB" id="A0A6A6DH02"/>
<dbReference type="OrthoDB" id="3940356at2759"/>